<dbReference type="AlphaFoldDB" id="A0A7W9BLX9"/>
<evidence type="ECO:0000313" key="2">
    <source>
        <dbReference type="Proteomes" id="UP000535415"/>
    </source>
</evidence>
<proteinExistence type="predicted"/>
<name>A0A7W9BLX9_9RHOB</name>
<dbReference type="RefSeq" id="WP_183529534.1">
    <property type="nucleotide sequence ID" value="NZ_JACIJM010000006.1"/>
</dbReference>
<dbReference type="EMBL" id="JACIJM010000006">
    <property type="protein sequence ID" value="MBB5722870.1"/>
    <property type="molecule type" value="Genomic_DNA"/>
</dbReference>
<gene>
    <name evidence="1" type="ORF">FHS72_002500</name>
</gene>
<sequence>MEIVYHIGANCTDEDRLLKSLLRNAGVLSEDGVKVPGPSNYRRLIRETIQGLDGATPADDTRSILLDAILDDEPTERLVLSNSNFICIPNRIFDKGVFYALVEPKLRGLLQLFPGDDVELCLSLRNPATFIPETFAKSKFDDLGSFMRGMYPAEVRWSDVIKRIQHVAPNCKLTVWCNEDTPLIWGRLMREIAGVPDTVPLVGTYDLLTTIMEKEGMQRMKGYLKNNPPPTPQHELKIIMAFLNKYAMDDALDEDIDLPDFTQELVEQLTDNYDADVDLIRAMPGVNFIMP</sequence>
<reference evidence="1 2" key="1">
    <citation type="submission" date="2020-08" db="EMBL/GenBank/DDBJ databases">
        <title>Genomic Encyclopedia of Type Strains, Phase IV (KMG-IV): sequencing the most valuable type-strain genomes for metagenomic binning, comparative biology and taxonomic classification.</title>
        <authorList>
            <person name="Goeker M."/>
        </authorList>
    </citation>
    <scope>NUCLEOTIDE SEQUENCE [LARGE SCALE GENOMIC DNA]</scope>
    <source>
        <strain evidence="1 2">DSM 101064</strain>
    </source>
</reference>
<comment type="caution">
    <text evidence="1">The sequence shown here is derived from an EMBL/GenBank/DDBJ whole genome shotgun (WGS) entry which is preliminary data.</text>
</comment>
<keyword evidence="2" id="KW-1185">Reference proteome</keyword>
<accession>A0A7W9BLX9</accession>
<protein>
    <submittedName>
        <fullName evidence="1">Uncharacterized protein</fullName>
    </submittedName>
</protein>
<organism evidence="1 2">
    <name type="scientific">Yoonia ponticola</name>
    <dbReference type="NCBI Taxonomy" id="1524255"/>
    <lineage>
        <taxon>Bacteria</taxon>
        <taxon>Pseudomonadati</taxon>
        <taxon>Pseudomonadota</taxon>
        <taxon>Alphaproteobacteria</taxon>
        <taxon>Rhodobacterales</taxon>
        <taxon>Paracoccaceae</taxon>
        <taxon>Yoonia</taxon>
    </lineage>
</organism>
<evidence type="ECO:0000313" key="1">
    <source>
        <dbReference type="EMBL" id="MBB5722870.1"/>
    </source>
</evidence>
<dbReference type="Proteomes" id="UP000535415">
    <property type="component" value="Unassembled WGS sequence"/>
</dbReference>